<dbReference type="OrthoDB" id="339764at2759"/>
<dbReference type="Proteomes" id="UP000027920">
    <property type="component" value="Unassembled WGS sequence"/>
</dbReference>
<dbReference type="GO" id="GO:0046872">
    <property type="term" value="F:metal ion binding"/>
    <property type="evidence" value="ECO:0007669"/>
    <property type="project" value="InterPro"/>
</dbReference>
<dbReference type="RefSeq" id="XP_013256629.1">
    <property type="nucleotide sequence ID" value="XM_013401175.1"/>
</dbReference>
<dbReference type="HOGENOM" id="CLU_007207_0_2_1"/>
<evidence type="ECO:0000256" key="1">
    <source>
        <dbReference type="ARBA" id="ARBA00023002"/>
    </source>
</evidence>
<reference evidence="4 5" key="1">
    <citation type="submission" date="2013-03" db="EMBL/GenBank/DDBJ databases">
        <title>The Genome Sequence of Exophiala aquamarina CBS 119918.</title>
        <authorList>
            <consortium name="The Broad Institute Genomics Platform"/>
            <person name="Cuomo C."/>
            <person name="de Hoog S."/>
            <person name="Gorbushina A."/>
            <person name="Walker B."/>
            <person name="Young S.K."/>
            <person name="Zeng Q."/>
            <person name="Gargeya S."/>
            <person name="Fitzgerald M."/>
            <person name="Haas B."/>
            <person name="Abouelleil A."/>
            <person name="Allen A.W."/>
            <person name="Alvarado L."/>
            <person name="Arachchi H.M."/>
            <person name="Berlin A.M."/>
            <person name="Chapman S.B."/>
            <person name="Gainer-Dewar J."/>
            <person name="Goldberg J."/>
            <person name="Griggs A."/>
            <person name="Gujja S."/>
            <person name="Hansen M."/>
            <person name="Howarth C."/>
            <person name="Imamovic A."/>
            <person name="Ireland A."/>
            <person name="Larimer J."/>
            <person name="McCowan C."/>
            <person name="Murphy C."/>
            <person name="Pearson M."/>
            <person name="Poon T.W."/>
            <person name="Priest M."/>
            <person name="Roberts A."/>
            <person name="Saif S."/>
            <person name="Shea T."/>
            <person name="Sisk P."/>
            <person name="Sykes S."/>
            <person name="Wortman J."/>
            <person name="Nusbaum C."/>
            <person name="Birren B."/>
        </authorList>
    </citation>
    <scope>NUCLEOTIDE SEQUENCE [LARGE SCALE GENOMIC DNA]</scope>
    <source>
        <strain evidence="4 5">CBS 119918</strain>
    </source>
</reference>
<dbReference type="InterPro" id="IPR039697">
    <property type="entry name" value="Alcohol_dehydrogenase_Fe"/>
</dbReference>
<dbReference type="GeneID" id="25284742"/>
<accession>A0A072P1P4</accession>
<keyword evidence="5" id="KW-1185">Reference proteome</keyword>
<dbReference type="PANTHER" id="PTHR11496">
    <property type="entry name" value="ALCOHOL DEHYDROGENASE"/>
    <property type="match status" value="1"/>
</dbReference>
<organism evidence="4 5">
    <name type="scientific">Exophiala aquamarina CBS 119918</name>
    <dbReference type="NCBI Taxonomy" id="1182545"/>
    <lineage>
        <taxon>Eukaryota</taxon>
        <taxon>Fungi</taxon>
        <taxon>Dikarya</taxon>
        <taxon>Ascomycota</taxon>
        <taxon>Pezizomycotina</taxon>
        <taxon>Eurotiomycetes</taxon>
        <taxon>Chaetothyriomycetidae</taxon>
        <taxon>Chaetothyriales</taxon>
        <taxon>Herpotrichiellaceae</taxon>
        <taxon>Exophiala</taxon>
    </lineage>
</organism>
<dbReference type="Pfam" id="PF00465">
    <property type="entry name" value="Fe-ADH"/>
    <property type="match status" value="1"/>
</dbReference>
<gene>
    <name evidence="4" type="ORF">A1O9_09834</name>
</gene>
<sequence length="386" mass="42463">MEASFSPLSGMYKPHDLKGLYYGPDVVKNCLRSVLATKSSKAFIVTGNSLATKTPLIKDLEAVLGPENFAATFSNIKEHATVAELDKATEQVRQDDSIDTIISVGGGSPIDSAKAIIFRIHEKSQRWLTHITIPTTLSAAECTIIAGYTKSDGVKTSVSHPKLYPTCIFYDPMFGLYTPQHLFLSTGIRALDHAVEVQYQPYTRWMPTRLLSLTSITELFRLLPLYKANPKNEDVVTGLFLAAYASLGFVGENVASTIMLSHSIGYALGSPYGIPHGITSCLTLGRTTKLVARQTKENAQNIAAILPYIGEKRSGDDVADCDKVGNRVLELVSNLDLQTTLTKYKVGMDQLDTIAERALRLNLGKRMNPKDEKLFESVRELVKSLW</sequence>
<dbReference type="InterPro" id="IPR056798">
    <property type="entry name" value="ADH_Fe_C"/>
</dbReference>
<dbReference type="AlphaFoldDB" id="A0A072P1P4"/>
<protein>
    <submittedName>
        <fullName evidence="4">Uncharacterized protein</fullName>
    </submittedName>
</protein>
<keyword evidence="1" id="KW-0560">Oxidoreductase</keyword>
<name>A0A072P1P4_9EURO</name>
<dbReference type="EMBL" id="AMGV01000011">
    <property type="protein sequence ID" value="KEF54039.1"/>
    <property type="molecule type" value="Genomic_DNA"/>
</dbReference>
<dbReference type="PANTHER" id="PTHR11496:SF97">
    <property type="entry name" value="ALCOHOL DEHYDROGENASE IRON-TYPE_GLYCEROL DEHYDROGENASE GLDA DOMAIN-CONTAINING PROTEIN"/>
    <property type="match status" value="1"/>
</dbReference>
<dbReference type="CDD" id="cd08192">
    <property type="entry name" value="MAR-like"/>
    <property type="match status" value="1"/>
</dbReference>
<evidence type="ECO:0000259" key="2">
    <source>
        <dbReference type="Pfam" id="PF00465"/>
    </source>
</evidence>
<evidence type="ECO:0000259" key="3">
    <source>
        <dbReference type="Pfam" id="PF25137"/>
    </source>
</evidence>
<proteinExistence type="predicted"/>
<dbReference type="GO" id="GO:0004022">
    <property type="term" value="F:alcohol dehydrogenase (NAD+) activity"/>
    <property type="evidence" value="ECO:0007669"/>
    <property type="project" value="TreeGrafter"/>
</dbReference>
<dbReference type="SUPFAM" id="SSF56796">
    <property type="entry name" value="Dehydroquinate synthase-like"/>
    <property type="match status" value="1"/>
</dbReference>
<feature type="domain" description="Fe-containing alcohol dehydrogenase-like C-terminal" evidence="3">
    <location>
        <begin position="185"/>
        <end position="371"/>
    </location>
</feature>
<dbReference type="Gene3D" id="1.20.1090.10">
    <property type="entry name" value="Dehydroquinate synthase-like - alpha domain"/>
    <property type="match status" value="1"/>
</dbReference>
<comment type="caution">
    <text evidence="4">The sequence shown here is derived from an EMBL/GenBank/DDBJ whole genome shotgun (WGS) entry which is preliminary data.</text>
</comment>
<evidence type="ECO:0000313" key="4">
    <source>
        <dbReference type="EMBL" id="KEF54039.1"/>
    </source>
</evidence>
<dbReference type="Gene3D" id="3.40.50.1970">
    <property type="match status" value="1"/>
</dbReference>
<dbReference type="Pfam" id="PF25137">
    <property type="entry name" value="ADH_Fe_C"/>
    <property type="match status" value="1"/>
</dbReference>
<dbReference type="GO" id="GO:0005739">
    <property type="term" value="C:mitochondrion"/>
    <property type="evidence" value="ECO:0007669"/>
    <property type="project" value="TreeGrafter"/>
</dbReference>
<evidence type="ECO:0000313" key="5">
    <source>
        <dbReference type="Proteomes" id="UP000027920"/>
    </source>
</evidence>
<feature type="domain" description="Alcohol dehydrogenase iron-type/glycerol dehydrogenase GldA" evidence="2">
    <location>
        <begin position="21"/>
        <end position="172"/>
    </location>
</feature>
<dbReference type="STRING" id="1182545.A0A072P1P4"/>
<dbReference type="VEuPathDB" id="FungiDB:A1O9_09834"/>
<dbReference type="InterPro" id="IPR001670">
    <property type="entry name" value="ADH_Fe/GldA"/>
</dbReference>